<accession>A0A1G4HZT0</accession>
<reference evidence="2" key="1">
    <citation type="submission" date="2016-09" db="EMBL/GenBank/DDBJ databases">
        <authorList>
            <person name="Hebert L."/>
            <person name="Moumen B."/>
        </authorList>
    </citation>
    <scope>NUCLEOTIDE SEQUENCE [LARGE SCALE GENOMIC DNA]</scope>
    <source>
        <strain evidence="2">OVI</strain>
    </source>
</reference>
<dbReference type="GeneID" id="92380354"/>
<dbReference type="AlphaFoldDB" id="A0A1G4HZT0"/>
<dbReference type="Proteomes" id="UP000195570">
    <property type="component" value="Unassembled WGS sequence"/>
</dbReference>
<dbReference type="EMBL" id="CZPT02000167">
    <property type="protein sequence ID" value="SCU64846.1"/>
    <property type="molecule type" value="Genomic_DNA"/>
</dbReference>
<dbReference type="RefSeq" id="XP_067076542.1">
    <property type="nucleotide sequence ID" value="XM_067220441.1"/>
</dbReference>
<evidence type="ECO:0000313" key="2">
    <source>
        <dbReference type="EMBL" id="SCU64846.1"/>
    </source>
</evidence>
<evidence type="ECO:0000256" key="1">
    <source>
        <dbReference type="SAM" id="MobiDB-lite"/>
    </source>
</evidence>
<feature type="region of interest" description="Disordered" evidence="1">
    <location>
        <begin position="220"/>
        <end position="242"/>
    </location>
</feature>
<dbReference type="VEuPathDB" id="TriTrypDB:TEOVI_000642000"/>
<evidence type="ECO:0008006" key="4">
    <source>
        <dbReference type="Google" id="ProtNLM"/>
    </source>
</evidence>
<protein>
    <recommendedName>
        <fullName evidence="4">EF-hand domain-containing protein</fullName>
    </recommendedName>
</protein>
<keyword evidence="3" id="KW-1185">Reference proteome</keyword>
<name>A0A1G4HZT0_TRYEQ</name>
<evidence type="ECO:0000313" key="3">
    <source>
        <dbReference type="Proteomes" id="UP000195570"/>
    </source>
</evidence>
<proteinExistence type="predicted"/>
<feature type="compositionally biased region" description="Polar residues" evidence="1">
    <location>
        <begin position="222"/>
        <end position="242"/>
    </location>
</feature>
<gene>
    <name evidence="2" type="ORF">TEOVI_000642000</name>
</gene>
<comment type="caution">
    <text evidence="2">The sequence shown here is derived from an EMBL/GenBank/DDBJ whole genome shotgun (WGS) entry which is preliminary data.</text>
</comment>
<organism evidence="2 3">
    <name type="scientific">Trypanosoma equiperdum</name>
    <dbReference type="NCBI Taxonomy" id="5694"/>
    <lineage>
        <taxon>Eukaryota</taxon>
        <taxon>Discoba</taxon>
        <taxon>Euglenozoa</taxon>
        <taxon>Kinetoplastea</taxon>
        <taxon>Metakinetoplastina</taxon>
        <taxon>Trypanosomatida</taxon>
        <taxon>Trypanosomatidae</taxon>
        <taxon>Trypanosoma</taxon>
    </lineage>
</organism>
<sequence length="496" mass="55380">MNAAVVTNVGLIVDVVIVARCLDDAELAGVEGRGSSLESTTDVIKGASTSFSVFSSRKSSSRGVYFITDGNASVTHTNIGDGTGMTSCDSSDLLSIPVASSILNDDVHYECRAVKRPLPQRIFHHFDVLPFGVISPSAVFAVLGRHTNRGLVTAITTEGLFVVRRYASGAPLKITPRGLDRKRVTEEDVEIISTFSKSDAVDMDIKTFMSIARQYKERYDESNSGNADNYNQDTGRTLDSSNGSECLFSDESENGKWRTPEDIEYCALRELQLAPSLALHDPVPPLRVGSRVIARRSCSGISLHIARVCRVNYDVTYTLVYESDGATETGVLHNDVHLLDESEAEQCSVRDNVTVILHKQRPAVIIECCGDENYRVIIDQNRNQAVSIKGSNIVFVAPLLKEALYADPVILRWFRELDRTRAGVVEWKDVRHLILSWEGYDTERTFRKIGEAQRDLCLRLGCMEPQLMKRVPVQMDEMQLRFPEFEYVILRLKNLF</sequence>